<feature type="region of interest" description="Disordered" evidence="1">
    <location>
        <begin position="1"/>
        <end position="29"/>
    </location>
</feature>
<accession>A0A0C9UF77</accession>
<gene>
    <name evidence="2" type="ORF">M422DRAFT_275506</name>
</gene>
<dbReference type="HOGENOM" id="CLU_1176062_0_0_1"/>
<name>A0A0C9UF77_SPHS4</name>
<evidence type="ECO:0000313" key="2">
    <source>
        <dbReference type="EMBL" id="KIJ23840.1"/>
    </source>
</evidence>
<evidence type="ECO:0000313" key="3">
    <source>
        <dbReference type="Proteomes" id="UP000054279"/>
    </source>
</evidence>
<dbReference type="AlphaFoldDB" id="A0A0C9UF77"/>
<dbReference type="Proteomes" id="UP000054279">
    <property type="component" value="Unassembled WGS sequence"/>
</dbReference>
<sequence length="236" mass="25929">MEDETGRKGDEAELNAKQQQAPHNLHPASSSTSSHLFILLSLYLPFPVRASNANAQTVHKRIPCAVYAGRQYPLQARRSTTPIISESHLFAHRTTLGRYLHSSLMMTPFSSSLYPDIHLQFFRLHYCDGPTWYSTSANDLNNMGRSFSSRWRSSSGLVSLDDPGFGHSSLSLVSTHLPRLPDFVSLGGGPVLHQSSQAGMGFTGPYLTAMGFTSPYLDVPGFQHALRDSPGPHSIT</sequence>
<keyword evidence="3" id="KW-1185">Reference proteome</keyword>
<protein>
    <submittedName>
        <fullName evidence="2">Unplaced genomic scaffold SPHSTscaffold_503, whole genome shotgun sequence</fullName>
    </submittedName>
</protein>
<feature type="compositionally biased region" description="Basic and acidic residues" evidence="1">
    <location>
        <begin position="1"/>
        <end position="11"/>
    </location>
</feature>
<organism evidence="2 3">
    <name type="scientific">Sphaerobolus stellatus (strain SS14)</name>
    <dbReference type="NCBI Taxonomy" id="990650"/>
    <lineage>
        <taxon>Eukaryota</taxon>
        <taxon>Fungi</taxon>
        <taxon>Dikarya</taxon>
        <taxon>Basidiomycota</taxon>
        <taxon>Agaricomycotina</taxon>
        <taxon>Agaricomycetes</taxon>
        <taxon>Phallomycetidae</taxon>
        <taxon>Geastrales</taxon>
        <taxon>Sphaerobolaceae</taxon>
        <taxon>Sphaerobolus</taxon>
    </lineage>
</organism>
<reference evidence="2 3" key="1">
    <citation type="submission" date="2014-06" db="EMBL/GenBank/DDBJ databases">
        <title>Evolutionary Origins and Diversification of the Mycorrhizal Mutualists.</title>
        <authorList>
            <consortium name="DOE Joint Genome Institute"/>
            <consortium name="Mycorrhizal Genomics Consortium"/>
            <person name="Kohler A."/>
            <person name="Kuo A."/>
            <person name="Nagy L.G."/>
            <person name="Floudas D."/>
            <person name="Copeland A."/>
            <person name="Barry K.W."/>
            <person name="Cichocki N."/>
            <person name="Veneault-Fourrey C."/>
            <person name="LaButti K."/>
            <person name="Lindquist E.A."/>
            <person name="Lipzen A."/>
            <person name="Lundell T."/>
            <person name="Morin E."/>
            <person name="Murat C."/>
            <person name="Riley R."/>
            <person name="Ohm R."/>
            <person name="Sun H."/>
            <person name="Tunlid A."/>
            <person name="Henrissat B."/>
            <person name="Grigoriev I.V."/>
            <person name="Hibbett D.S."/>
            <person name="Martin F."/>
        </authorList>
    </citation>
    <scope>NUCLEOTIDE SEQUENCE [LARGE SCALE GENOMIC DNA]</scope>
    <source>
        <strain evidence="2 3">SS14</strain>
    </source>
</reference>
<evidence type="ECO:0000256" key="1">
    <source>
        <dbReference type="SAM" id="MobiDB-lite"/>
    </source>
</evidence>
<feature type="compositionally biased region" description="Polar residues" evidence="1">
    <location>
        <begin position="16"/>
        <end position="29"/>
    </location>
</feature>
<dbReference type="EMBL" id="KN837578">
    <property type="protein sequence ID" value="KIJ23840.1"/>
    <property type="molecule type" value="Genomic_DNA"/>
</dbReference>
<proteinExistence type="predicted"/>